<evidence type="ECO:0000313" key="2">
    <source>
        <dbReference type="Proteomes" id="UP000768646"/>
    </source>
</evidence>
<organism evidence="1 2">
    <name type="scientific">Pneumocystis oryctolagi</name>
    <dbReference type="NCBI Taxonomy" id="42067"/>
    <lineage>
        <taxon>Eukaryota</taxon>
        <taxon>Fungi</taxon>
        <taxon>Dikarya</taxon>
        <taxon>Ascomycota</taxon>
        <taxon>Taphrinomycotina</taxon>
        <taxon>Pneumocystomycetes</taxon>
        <taxon>Pneumocystaceae</taxon>
        <taxon>Pneumocystis</taxon>
    </lineage>
</organism>
<comment type="caution">
    <text evidence="1">The sequence shown here is derived from an EMBL/GenBank/DDBJ whole genome shotgun (WGS) entry which is preliminary data.</text>
</comment>
<reference evidence="1 2" key="1">
    <citation type="journal article" date="2021" name="Commun. Biol.">
        <title>Genomic insights into the host specific adaptation of the Pneumocystis genus.</title>
        <authorList>
            <person name="Cisse O.H."/>
            <person name="Ma L."/>
            <person name="Dekker J.P."/>
            <person name="Khil P.P."/>
            <person name="Youn J.-H."/>
            <person name="Brenchley J.M."/>
            <person name="Blair R."/>
            <person name="Pahar B."/>
            <person name="Chabe M."/>
            <person name="Van Rompay K.K.A."/>
            <person name="Keesler R."/>
            <person name="Sukura A."/>
            <person name="Hirsch V."/>
            <person name="Kutty G."/>
            <person name="Liu Y."/>
            <person name="Peng L."/>
            <person name="Chen J."/>
            <person name="Song J."/>
            <person name="Weissenbacher-Lang C."/>
            <person name="Xu J."/>
            <person name="Upham N.S."/>
            <person name="Stajich J.E."/>
            <person name="Cuomo C.A."/>
            <person name="Cushion M.T."/>
            <person name="Kovacs J.A."/>
        </authorList>
    </citation>
    <scope>NUCLEOTIDE SEQUENCE [LARGE SCALE GENOMIC DNA]</scope>
    <source>
        <strain evidence="1 2">RABM</strain>
    </source>
</reference>
<keyword evidence="2" id="KW-1185">Reference proteome</keyword>
<proteinExistence type="predicted"/>
<protein>
    <submittedName>
        <fullName evidence="1">Uncharacterized protein</fullName>
    </submittedName>
</protein>
<name>A0ACB7CFH1_9ASCO</name>
<gene>
    <name evidence="1" type="ORF">PORY_000263</name>
</gene>
<sequence>MVYFLNFKRRSFSFVYKEIWRNYSKFCGKKNFSDFFSKERPIIVLQKQRLRPRHDIKPLIRPLEEKSLELLSQKLIYDCSNEIVDTSVNEIDIMKPVHTCVSRDFFDRIIRNMKFSFNRKQILKYAQLNGLKNISCCNRSQLIERVLKEIWGLEILNDIHPDILMVKEIQSNERDIFFIIRLNGFIFRQWESSFQAKIYIDFDKLMLYVEATKSNIEKLEMRIFEMINEMEIEDINIECFSKFGCFNDGHISEISFLTGTFIEKIDSNNIRVTVLGDRKSLDDVKRLLYMFLTVKSCERYFLVYGNLQNNNSFYYFGEKFSLPWFLKKQKWVRWKVIVNKNKNDFSFKEGAAMALGDECIAVVKNKFLRSSSGMISLLHSVRKFFDDYALHSSFCEKMHYDVTFGYVLHDFLLNDIYKPFSAFELEQYFEKIQDDYKIWRIFCSNVSHASMFIHKLKSSHENWLLDGFYRNFFRLRLMPSPCVYLNMDNFPYIEIDLEVNDKGDFLNTTVKYLGYEKSLDVLFPKCRNDMRISLKAFSFLDLNNKSLAEYLNKIQLDSMAINKLKTPSTLYIEFPLEFEDVKAQKYVLVATEYINQVDFNGRRTELKMLSSDFDMKDSLTVLNSQDWNDFISDSNIIDIGEIWFVIYCLGIMFSLDFRFGKDSENKIIYWLKKNIPPCSNLKILDIGCGNGHFLCSLSNKGYDCCTLVGIDYSDAAIELSKTIANEQGIKCITFETVDILDPKGYFNGEWDIVLDKGTFDSISLREINDDIGTNLLYFINVKKLIKKGGFFIITSCNWTKEELIFKFSSKGFIYYSYIERPVFSFGGSCGSSFSTFSRKHMRAPFYMSTAFEQHNRTSQELPRVSIFQRHRRMRNRNERSSQLFQTNRNDELRNADMDESTINFNNNVDHFPIRLSALRAIIVDSNGFNNNGINIFDHYYMRNALRSLDHEYISSSSERHPNHRRNNQQGNAVSFNREGSSHYLEEVLHFLENTLVPPLTWDQVNSQNAPSSDNYVKIEYTSWLKSGSIFQGIQTFSGQASVFLSESFLKDKKIKVIIHDISFSEMSLSGQIEVFNVSDVSFNGNIIIWWDGEIIDFVGYYNLLAVKRGVSWRTDVSYWRKLEPFKGMDDYEFLNLLFTKEKISDICSKYIFMRWKESEFIGSSILENELTTSGSYFCCLRRNDGFIEGYYFDSSASCQYINLYPKMDNGMAKDKIHVNVVVIGHVDSGKSTTTGHLIYKCGGIDKRTIEKFEKEAAELGKGSFKYAWVLDKLKAERERGITIDIALWKFETPKYYVTVIDAPGHRDFIKNMITGTSQADCAILIIASGTGEFEAGISKDGQTREHALLAYTLGVKQLIVAVNKMDTIKWSESRYDEIVKETSNFIKKVGYNPATVPFVPISGWHGDNMVDESPNMPWFKGWTKSIKNSVCKGKTLIEAIDTIEPPVRPSDKPLRLPLQDVYKIGGIGTVPVGRVETGIIKPGMVVTFAPCNLTTEVKSVEMHHEQLSEAFPGDNVGFNVKNVSVKEIRRGNVAGDSKNDPPKGCETFISQVIILNHPGQISAGYAPVLDCHTAHIACKFNELLEKIDRRSGKKVEDNPKSVKSGDACIVSMVPSKPMCVESFTDYPPLGRFAVRDMRQTVAVGVIKTVVKIEKVGKVTKAAQKASKK</sequence>
<accession>A0ACB7CFH1</accession>
<dbReference type="EMBL" id="JABTEG010000001">
    <property type="protein sequence ID" value="KAG4306275.1"/>
    <property type="molecule type" value="Genomic_DNA"/>
</dbReference>
<dbReference type="Proteomes" id="UP000768646">
    <property type="component" value="Unassembled WGS sequence"/>
</dbReference>
<evidence type="ECO:0000313" key="1">
    <source>
        <dbReference type="EMBL" id="KAG4306275.1"/>
    </source>
</evidence>